<evidence type="ECO:0000313" key="1">
    <source>
        <dbReference type="EMBL" id="CAH2000029.1"/>
    </source>
</evidence>
<keyword evidence="2" id="KW-1185">Reference proteome</keyword>
<reference evidence="1" key="1">
    <citation type="submission" date="2022-03" db="EMBL/GenBank/DDBJ databases">
        <authorList>
            <person name="Sayadi A."/>
        </authorList>
    </citation>
    <scope>NUCLEOTIDE SEQUENCE</scope>
</reference>
<dbReference type="EMBL" id="CAKOFQ010007388">
    <property type="protein sequence ID" value="CAH2000029.1"/>
    <property type="molecule type" value="Genomic_DNA"/>
</dbReference>
<organism evidence="1 2">
    <name type="scientific">Acanthoscelides obtectus</name>
    <name type="common">Bean weevil</name>
    <name type="synonym">Bruchus obtectus</name>
    <dbReference type="NCBI Taxonomy" id="200917"/>
    <lineage>
        <taxon>Eukaryota</taxon>
        <taxon>Metazoa</taxon>
        <taxon>Ecdysozoa</taxon>
        <taxon>Arthropoda</taxon>
        <taxon>Hexapoda</taxon>
        <taxon>Insecta</taxon>
        <taxon>Pterygota</taxon>
        <taxon>Neoptera</taxon>
        <taxon>Endopterygota</taxon>
        <taxon>Coleoptera</taxon>
        <taxon>Polyphaga</taxon>
        <taxon>Cucujiformia</taxon>
        <taxon>Chrysomeloidea</taxon>
        <taxon>Chrysomelidae</taxon>
        <taxon>Bruchinae</taxon>
        <taxon>Bruchini</taxon>
        <taxon>Acanthoscelides</taxon>
    </lineage>
</organism>
<comment type="caution">
    <text evidence="1">The sequence shown here is derived from an EMBL/GenBank/DDBJ whole genome shotgun (WGS) entry which is preliminary data.</text>
</comment>
<protein>
    <submittedName>
        <fullName evidence="1">Uncharacterized protein</fullName>
    </submittedName>
</protein>
<accession>A0A9P0LWL8</accession>
<gene>
    <name evidence="1" type="ORF">ACAOBT_LOCUS25314</name>
</gene>
<dbReference type="OrthoDB" id="6779177at2759"/>
<proteinExistence type="predicted"/>
<evidence type="ECO:0000313" key="2">
    <source>
        <dbReference type="Proteomes" id="UP001152888"/>
    </source>
</evidence>
<sequence length="209" mass="24066">MVLSSWLKSKAPPNVKQIHLIFPVPGHSYIPPDRVFGRIAKVVKKTHTIVKPDGYENILSEFVSVFRLGISVEVADWKTEISNVTKAPAQWHFKFAPCKRILIKKNPTGSIDIQGEASYRSDLGSFKSILKRRKTLNNICPEIIPKGQNINILKLNDCDKLLMKHFRETWRDLPGLQFYINVIDSNNNIHNPSEREEEQCEDEYLDLRV</sequence>
<dbReference type="AlphaFoldDB" id="A0A9P0LWL8"/>
<name>A0A9P0LWL8_ACAOB</name>
<dbReference type="Proteomes" id="UP001152888">
    <property type="component" value="Unassembled WGS sequence"/>
</dbReference>